<dbReference type="OrthoDB" id="2029912at2"/>
<feature type="transmembrane region" description="Helical" evidence="1">
    <location>
        <begin position="28"/>
        <end position="49"/>
    </location>
</feature>
<accession>A0A1H9VAZ8</accession>
<gene>
    <name evidence="2" type="ORF">SAMN04487884_12240</name>
</gene>
<dbReference type="EMBL" id="FOGJ01000022">
    <property type="protein sequence ID" value="SES18845.1"/>
    <property type="molecule type" value="Genomic_DNA"/>
</dbReference>
<dbReference type="Proteomes" id="UP000182584">
    <property type="component" value="Unassembled WGS sequence"/>
</dbReference>
<evidence type="ECO:0000256" key="1">
    <source>
        <dbReference type="SAM" id="Phobius"/>
    </source>
</evidence>
<evidence type="ECO:0000313" key="2">
    <source>
        <dbReference type="EMBL" id="SES18845.1"/>
    </source>
</evidence>
<dbReference type="PROSITE" id="PS00018">
    <property type="entry name" value="EF_HAND_1"/>
    <property type="match status" value="1"/>
</dbReference>
<keyword evidence="1" id="KW-0472">Membrane</keyword>
<dbReference type="eggNOG" id="ENOG5033SM5">
    <property type="taxonomic scope" value="Bacteria"/>
</dbReference>
<keyword evidence="1" id="KW-0812">Transmembrane</keyword>
<reference evidence="2 3" key="1">
    <citation type="submission" date="2016-10" db="EMBL/GenBank/DDBJ databases">
        <authorList>
            <person name="de Groot N.N."/>
        </authorList>
    </citation>
    <scope>NUCLEOTIDE SEQUENCE [LARGE SCALE GENOMIC DNA]</scope>
    <source>
        <strain evidence="2 3">AR40</strain>
    </source>
</reference>
<name>A0A1H9VAZ8_BUTFI</name>
<sequence>MNRYANDKPKPNRVETAEVDHDHILRRAILTLIFVGIAIASFSYAVWLLNNSDSGWTEIKVDSTSDVNLGDDFTLEYNLGQSGVSPAAEKKALTPVYSQAMVNYFRLFDPGNIYKDVNNLYYISCNPETEIVVDEDLYYVLETLKKYDNRAIYLGPALTYYTAIFNSTSDLEAKAYDPSKDPEIMAYVNKVAEYAADPESIDIELLGDNKIILHISDEYKAFCKDNEVTQLLDLGWLKNAFVADLTAGKLKEAGLTNGYLSSNDGFTVNLSEDTDFTLSIYDENGDNIVSVGEYSYKGPRNIVWLKNFLATKEDVGNFYMYQDGNEVSYYIKPDGTSDTGSCSLYLYSDAYTSTCADMVLSVYDIFLNADSNETLDGDLIDKLADAGIYNIRIENGVIYGNGDIMNQD</sequence>
<dbReference type="InterPro" id="IPR018247">
    <property type="entry name" value="EF_Hand_1_Ca_BS"/>
</dbReference>
<keyword evidence="1" id="KW-1133">Transmembrane helix</keyword>
<protein>
    <submittedName>
        <fullName evidence="2">Uncharacterized protein</fullName>
    </submittedName>
</protein>
<evidence type="ECO:0000313" key="3">
    <source>
        <dbReference type="Proteomes" id="UP000182584"/>
    </source>
</evidence>
<dbReference type="RefSeq" id="WP_074757553.1">
    <property type="nucleotide sequence ID" value="NZ_FOGJ01000022.1"/>
</dbReference>
<organism evidence="2 3">
    <name type="scientific">Butyrivibrio fibrisolvens</name>
    <dbReference type="NCBI Taxonomy" id="831"/>
    <lineage>
        <taxon>Bacteria</taxon>
        <taxon>Bacillati</taxon>
        <taxon>Bacillota</taxon>
        <taxon>Clostridia</taxon>
        <taxon>Lachnospirales</taxon>
        <taxon>Lachnospiraceae</taxon>
        <taxon>Butyrivibrio</taxon>
    </lineage>
</organism>
<proteinExistence type="predicted"/>
<dbReference type="AlphaFoldDB" id="A0A1H9VAZ8"/>